<protein>
    <submittedName>
        <fullName evidence="1">Uncharacterized protein</fullName>
    </submittedName>
</protein>
<accession>I9KL85</accession>
<dbReference type="AlphaFoldDB" id="I9KL85"/>
<proteinExistence type="predicted"/>
<sequence>MEKRNRTWIAFANKKRCRLTKAINTLVVISWRKLNVVLFNSYHPCQLHEIII</sequence>
<dbReference type="Proteomes" id="UP000003917">
    <property type="component" value="Unassembled WGS sequence"/>
</dbReference>
<dbReference type="EMBL" id="AGXP01000014">
    <property type="protein sequence ID" value="EIZ00875.1"/>
    <property type="molecule type" value="Genomic_DNA"/>
</dbReference>
<evidence type="ECO:0000313" key="1">
    <source>
        <dbReference type="EMBL" id="EIZ00875.1"/>
    </source>
</evidence>
<organism evidence="1 2">
    <name type="scientific">Bacteroides fragilis CL05T12C13</name>
    <dbReference type="NCBI Taxonomy" id="997881"/>
    <lineage>
        <taxon>Bacteria</taxon>
        <taxon>Pseudomonadati</taxon>
        <taxon>Bacteroidota</taxon>
        <taxon>Bacteroidia</taxon>
        <taxon>Bacteroidales</taxon>
        <taxon>Bacteroidaceae</taxon>
        <taxon>Bacteroides</taxon>
    </lineage>
</organism>
<name>I9KL85_BACFG</name>
<reference evidence="1 2" key="1">
    <citation type="submission" date="2012-02" db="EMBL/GenBank/DDBJ databases">
        <title>The Genome Sequence of Bacteroides fragilis CL05T12C13.</title>
        <authorList>
            <consortium name="The Broad Institute Genome Sequencing Platform"/>
            <person name="Earl A."/>
            <person name="Ward D."/>
            <person name="Feldgarden M."/>
            <person name="Gevers D."/>
            <person name="Zitomersky N.L."/>
            <person name="Coyne M.J."/>
            <person name="Comstock L.E."/>
            <person name="Young S.K."/>
            <person name="Zeng Q."/>
            <person name="Gargeya S."/>
            <person name="Fitzgerald M."/>
            <person name="Haas B."/>
            <person name="Abouelleil A."/>
            <person name="Alvarado L."/>
            <person name="Arachchi H.M."/>
            <person name="Berlin A."/>
            <person name="Chapman S.B."/>
            <person name="Gearin G."/>
            <person name="Goldberg J."/>
            <person name="Griggs A."/>
            <person name="Gujja S."/>
            <person name="Hansen M."/>
            <person name="Heiman D."/>
            <person name="Howarth C."/>
            <person name="Larimer J."/>
            <person name="Lui A."/>
            <person name="MacDonald P.J.P."/>
            <person name="McCowen C."/>
            <person name="Montmayeur A."/>
            <person name="Murphy C."/>
            <person name="Neiman D."/>
            <person name="Pearson M."/>
            <person name="Priest M."/>
            <person name="Roberts A."/>
            <person name="Saif S."/>
            <person name="Shea T."/>
            <person name="Sisk P."/>
            <person name="Stolte C."/>
            <person name="Sykes S."/>
            <person name="Wortman J."/>
            <person name="Nusbaum C."/>
            <person name="Birren B."/>
        </authorList>
    </citation>
    <scope>NUCLEOTIDE SEQUENCE [LARGE SCALE GENOMIC DNA]</scope>
    <source>
        <strain evidence="1 2">CL05T12C13</strain>
    </source>
</reference>
<evidence type="ECO:0000313" key="2">
    <source>
        <dbReference type="Proteomes" id="UP000003917"/>
    </source>
</evidence>
<gene>
    <name evidence="1" type="ORF">HMPREF1080_01067</name>
</gene>
<dbReference type="HOGENOM" id="CLU_3076721_0_0_10"/>
<comment type="caution">
    <text evidence="1">The sequence shown here is derived from an EMBL/GenBank/DDBJ whole genome shotgun (WGS) entry which is preliminary data.</text>
</comment>